<gene>
    <name evidence="6" type="ORF">SCF082_LOCUS2621</name>
</gene>
<keyword evidence="3" id="KW-0812">Transmembrane</keyword>
<organism evidence="6 7">
    <name type="scientific">Durusdinium trenchii</name>
    <dbReference type="NCBI Taxonomy" id="1381693"/>
    <lineage>
        <taxon>Eukaryota</taxon>
        <taxon>Sar</taxon>
        <taxon>Alveolata</taxon>
        <taxon>Dinophyceae</taxon>
        <taxon>Suessiales</taxon>
        <taxon>Symbiodiniaceae</taxon>
        <taxon>Durusdinium</taxon>
    </lineage>
</organism>
<dbReference type="Gene3D" id="1.10.287.110">
    <property type="entry name" value="DnaJ domain"/>
    <property type="match status" value="1"/>
</dbReference>
<evidence type="ECO:0000313" key="7">
    <source>
        <dbReference type="Proteomes" id="UP001642464"/>
    </source>
</evidence>
<feature type="transmembrane region" description="Helical" evidence="3">
    <location>
        <begin position="395"/>
        <end position="418"/>
    </location>
</feature>
<evidence type="ECO:0000256" key="4">
    <source>
        <dbReference type="SAM" id="SignalP"/>
    </source>
</evidence>
<evidence type="ECO:0000256" key="1">
    <source>
        <dbReference type="ARBA" id="ARBA00022729"/>
    </source>
</evidence>
<dbReference type="Proteomes" id="UP001642464">
    <property type="component" value="Unassembled WGS sequence"/>
</dbReference>
<evidence type="ECO:0000256" key="3">
    <source>
        <dbReference type="SAM" id="Phobius"/>
    </source>
</evidence>
<dbReference type="InterPro" id="IPR001623">
    <property type="entry name" value="DnaJ_domain"/>
</dbReference>
<evidence type="ECO:0000259" key="5">
    <source>
        <dbReference type="Pfam" id="PF13205"/>
    </source>
</evidence>
<dbReference type="SUPFAM" id="SSF46565">
    <property type="entry name" value="Chaperone J-domain"/>
    <property type="match status" value="1"/>
</dbReference>
<evidence type="ECO:0000313" key="6">
    <source>
        <dbReference type="EMBL" id="CAK8991361.1"/>
    </source>
</evidence>
<feature type="chain" id="PRO_5046260770" evidence="4">
    <location>
        <begin position="17"/>
        <end position="616"/>
    </location>
</feature>
<proteinExistence type="predicted"/>
<keyword evidence="7" id="KW-1185">Reference proteome</keyword>
<feature type="signal peptide" evidence="4">
    <location>
        <begin position="1"/>
        <end position="16"/>
    </location>
</feature>
<feature type="region of interest" description="Disordered" evidence="2">
    <location>
        <begin position="476"/>
        <end position="557"/>
    </location>
</feature>
<dbReference type="Pfam" id="PF13205">
    <property type="entry name" value="Big_5"/>
    <property type="match status" value="1"/>
</dbReference>
<keyword evidence="1 4" id="KW-0732">Signal</keyword>
<sequence length="616" mass="65446">MRNSRLLVILLAKALAQKRFRSLQEVTATSSTSTATTTSDPCILAQTACDCADGGICGWSAFADGGGICHNRGRPTEIDCFLCERQQKCASTMCPQMDNACTCAAAAGCAWDMGFGQCVASTEATDCRACPSRAGCDLDPPVLFQNGFSPANGGSHSSGSDLRIVLQFNKVVTWCPGTVGDDASFWCSGTVMDEVVPRTYMQFSTASLTIDMSWYLSQVALESERTCGIAIGIGKICDEDNIAFGGLPKGDYSFQLLDEVGPTLVNFDPDSMSVPVPLDGSVNLLWSEPIILNPARPQAELSRLEVDNTGATTVVQSFSIPLKEPEAEIISSSLLRIYLNGLLRSGKIYTLQLPKGAVTDLAGNLGEGLPAQAFNFRAATAGTVPSTQVPTSSNAVGIVILVVCVTVFCILAGGIGLVKLCRSHADALHSFMPKMPKPKARNPSRAVEPSQTDTKAQFAAVAAAAENAAYRAAAAAERLRGDDDTKPATSASASWAQRPSKAPSANPKAGPKVHPERDGFNAGRARRSTAPTGESQGPGHGGNESNKAPPPESNLPPEVKAVEKKLHDLMDEPIATRRKLFKELLVEYHPDKNSSPHAKEVFQYVNNARSWFLVET</sequence>
<feature type="compositionally biased region" description="Basic and acidic residues" evidence="2">
    <location>
        <begin position="477"/>
        <end position="486"/>
    </location>
</feature>
<accession>A0ABP0HM90</accession>
<feature type="region of interest" description="Disordered" evidence="2">
    <location>
        <begin position="432"/>
        <end position="459"/>
    </location>
</feature>
<name>A0ABP0HM90_9DINO</name>
<dbReference type="CDD" id="cd06257">
    <property type="entry name" value="DnaJ"/>
    <property type="match status" value="1"/>
</dbReference>
<protein>
    <submittedName>
        <fullName evidence="6">Big_5 domain-containing protein</fullName>
    </submittedName>
</protein>
<keyword evidence="3" id="KW-0472">Membrane</keyword>
<reference evidence="6 7" key="1">
    <citation type="submission" date="2024-02" db="EMBL/GenBank/DDBJ databases">
        <authorList>
            <person name="Chen Y."/>
            <person name="Shah S."/>
            <person name="Dougan E. K."/>
            <person name="Thang M."/>
            <person name="Chan C."/>
        </authorList>
    </citation>
    <scope>NUCLEOTIDE SEQUENCE [LARGE SCALE GENOMIC DNA]</scope>
</reference>
<comment type="caution">
    <text evidence="6">The sequence shown here is derived from an EMBL/GenBank/DDBJ whole genome shotgun (WGS) entry which is preliminary data.</text>
</comment>
<feature type="domain" description="SbsA Ig-like" evidence="5">
    <location>
        <begin position="258"/>
        <end position="367"/>
    </location>
</feature>
<evidence type="ECO:0000256" key="2">
    <source>
        <dbReference type="SAM" id="MobiDB-lite"/>
    </source>
</evidence>
<dbReference type="InterPro" id="IPR036869">
    <property type="entry name" value="J_dom_sf"/>
</dbReference>
<dbReference type="EMBL" id="CAXAMM010001292">
    <property type="protein sequence ID" value="CAK8991361.1"/>
    <property type="molecule type" value="Genomic_DNA"/>
</dbReference>
<keyword evidence="3" id="KW-1133">Transmembrane helix</keyword>
<feature type="compositionally biased region" description="Polar residues" evidence="2">
    <location>
        <begin position="487"/>
        <end position="497"/>
    </location>
</feature>
<dbReference type="InterPro" id="IPR032812">
    <property type="entry name" value="SbsA_Ig"/>
</dbReference>